<dbReference type="Gene3D" id="3.30.160.170">
    <property type="entry name" value="FlaG-like"/>
    <property type="match status" value="1"/>
</dbReference>
<keyword evidence="2" id="KW-0282">Flagellum</keyword>
<keyword evidence="3" id="KW-1185">Reference proteome</keyword>
<reference evidence="2 3" key="1">
    <citation type="submission" date="2019-03" db="EMBL/GenBank/DDBJ databases">
        <title>Freshwater and sediment microbial communities from various areas in North America, analyzing microbe dynamics in response to fracking.</title>
        <authorList>
            <person name="Lamendella R."/>
        </authorList>
    </citation>
    <scope>NUCLEOTIDE SEQUENCE [LARGE SCALE GENOMIC DNA]</scope>
    <source>
        <strain evidence="2 3">74A</strain>
    </source>
</reference>
<accession>A0A4V2RSK1</accession>
<feature type="compositionally biased region" description="Polar residues" evidence="1">
    <location>
        <begin position="52"/>
        <end position="64"/>
    </location>
</feature>
<dbReference type="InterPro" id="IPR005186">
    <property type="entry name" value="FlaG"/>
</dbReference>
<dbReference type="SUPFAM" id="SSF160214">
    <property type="entry name" value="FlaG-like"/>
    <property type="match status" value="1"/>
</dbReference>
<name>A0A4V2RSK1_9GAMM</name>
<dbReference type="Pfam" id="PF03646">
    <property type="entry name" value="FlaG"/>
    <property type="match status" value="1"/>
</dbReference>
<organism evidence="2 3">
    <name type="scientific">Shewanella fodinae</name>
    <dbReference type="NCBI Taxonomy" id="552357"/>
    <lineage>
        <taxon>Bacteria</taxon>
        <taxon>Pseudomonadati</taxon>
        <taxon>Pseudomonadota</taxon>
        <taxon>Gammaproteobacteria</taxon>
        <taxon>Alteromonadales</taxon>
        <taxon>Shewanellaceae</taxon>
        <taxon>Shewanella</taxon>
    </lineage>
</organism>
<comment type="caution">
    <text evidence="2">The sequence shown here is derived from an EMBL/GenBank/DDBJ whole genome shotgun (WGS) entry which is preliminary data.</text>
</comment>
<dbReference type="AlphaFoldDB" id="A0A4V2RSK1"/>
<dbReference type="Proteomes" id="UP000294832">
    <property type="component" value="Unassembled WGS sequence"/>
</dbReference>
<evidence type="ECO:0000313" key="2">
    <source>
        <dbReference type="EMBL" id="TCN85810.1"/>
    </source>
</evidence>
<dbReference type="PANTHER" id="PTHR37166:SF1">
    <property type="entry name" value="PROTEIN FLAG"/>
    <property type="match status" value="1"/>
</dbReference>
<evidence type="ECO:0000256" key="1">
    <source>
        <dbReference type="SAM" id="MobiDB-lite"/>
    </source>
</evidence>
<dbReference type="EMBL" id="SLWF01000008">
    <property type="protein sequence ID" value="TCN85810.1"/>
    <property type="molecule type" value="Genomic_DNA"/>
</dbReference>
<evidence type="ECO:0000313" key="3">
    <source>
        <dbReference type="Proteomes" id="UP000294832"/>
    </source>
</evidence>
<dbReference type="InterPro" id="IPR035924">
    <property type="entry name" value="FlaG-like_sf"/>
</dbReference>
<proteinExistence type="predicted"/>
<protein>
    <submittedName>
        <fullName evidence="2">Flagellar protein FlaG</fullName>
    </submittedName>
</protein>
<feature type="region of interest" description="Disordered" evidence="1">
    <location>
        <begin position="50"/>
        <end position="79"/>
    </location>
</feature>
<dbReference type="PANTHER" id="PTHR37166">
    <property type="entry name" value="PROTEIN FLAG"/>
    <property type="match status" value="1"/>
</dbReference>
<sequence length="143" mass="14988">MNGELSFNADLGLQAAASVAIKKAPQADAVSDSGKSAPAVVNGMIVAEKNATGLQSSDPSTNNSSDEEVSKDSLQQVTDDLTATMSMMRKGLQFRVDEQDGMPVVSVIDVDSGDLIRQIPSQEALDLAEKMSEIAGLLMKTEA</sequence>
<keyword evidence="2" id="KW-0966">Cell projection</keyword>
<keyword evidence="2" id="KW-0969">Cilium</keyword>
<gene>
    <name evidence="2" type="ORF">EDC91_10848</name>
</gene>